<reference evidence="2 3" key="1">
    <citation type="submission" date="2013-01" db="EMBL/GenBank/DDBJ databases">
        <authorList>
            <person name="Fiebig A."/>
            <person name="Goeker M."/>
            <person name="Klenk H.-P.P."/>
        </authorList>
    </citation>
    <scope>NUCLEOTIDE SEQUENCE [LARGE SCALE GENOMIC DNA]</scope>
    <source>
        <strain evidence="2 3">DSM 24838</strain>
    </source>
</reference>
<evidence type="ECO:0000256" key="1">
    <source>
        <dbReference type="SAM" id="SignalP"/>
    </source>
</evidence>
<dbReference type="RefSeq" id="WP_018304044.1">
    <property type="nucleotide sequence ID" value="NZ_KB902312.1"/>
</dbReference>
<evidence type="ECO:0000313" key="3">
    <source>
        <dbReference type="Proteomes" id="UP000035100"/>
    </source>
</evidence>
<keyword evidence="1" id="KW-0732">Signal</keyword>
<dbReference type="STRING" id="1123501.Wenmar_00672"/>
<feature type="signal peptide" evidence="1">
    <location>
        <begin position="1"/>
        <end position="17"/>
    </location>
</feature>
<sequence length="170" mass="18227">MTRILLILAVMASPAAAETRYICWRGEGGFTMTGEFSFPDSLAAADLVTEADVTAFRIEGWRDGEPLGSWNLSDRTADTTWLLSYAPRQGRFLLGGDSGLYQAWNANGMVDDCGDPGFGFNAGNAGQDVCVDGVFRADSTIAWDTPLLTYGAPRDPLSCDNAPLMSKARG</sequence>
<evidence type="ECO:0000313" key="2">
    <source>
        <dbReference type="EMBL" id="KIQ70297.1"/>
    </source>
</evidence>
<accession>A0A0D0QDA4</accession>
<dbReference type="EMBL" id="AONG01000005">
    <property type="protein sequence ID" value="KIQ70297.1"/>
    <property type="molecule type" value="Genomic_DNA"/>
</dbReference>
<dbReference type="AlphaFoldDB" id="A0A0D0QDA4"/>
<dbReference type="OrthoDB" id="7860723at2"/>
<keyword evidence="3" id="KW-1185">Reference proteome</keyword>
<comment type="caution">
    <text evidence="2">The sequence shown here is derived from an EMBL/GenBank/DDBJ whole genome shotgun (WGS) entry which is preliminary data.</text>
</comment>
<proteinExistence type="predicted"/>
<feature type="chain" id="PRO_5002230566" evidence="1">
    <location>
        <begin position="18"/>
        <end position="170"/>
    </location>
</feature>
<dbReference type="eggNOG" id="ENOG5030DWD">
    <property type="taxonomic scope" value="Bacteria"/>
</dbReference>
<dbReference type="Proteomes" id="UP000035100">
    <property type="component" value="Unassembled WGS sequence"/>
</dbReference>
<gene>
    <name evidence="2" type="ORF">Wenmar_00672</name>
</gene>
<protein>
    <submittedName>
        <fullName evidence="2">Uncharacterized protein</fullName>
    </submittedName>
</protein>
<organism evidence="2 3">
    <name type="scientific">Wenxinia marina DSM 24838</name>
    <dbReference type="NCBI Taxonomy" id="1123501"/>
    <lineage>
        <taxon>Bacteria</taxon>
        <taxon>Pseudomonadati</taxon>
        <taxon>Pseudomonadota</taxon>
        <taxon>Alphaproteobacteria</taxon>
        <taxon>Rhodobacterales</taxon>
        <taxon>Roseobacteraceae</taxon>
        <taxon>Wenxinia</taxon>
    </lineage>
</organism>
<name>A0A0D0QDA4_9RHOB</name>